<protein>
    <submittedName>
        <fullName evidence="7">Na(+)/H(+) exchange regulatory cofactor NHE-RF3-like</fullName>
    </submittedName>
</protein>
<dbReference type="PANTHER" id="PTHR14191">
    <property type="entry name" value="PDZ DOMAIN CONTAINING PROTEIN"/>
    <property type="match status" value="1"/>
</dbReference>
<evidence type="ECO:0000313" key="7">
    <source>
        <dbReference type="RefSeq" id="XP_008277203.1"/>
    </source>
</evidence>
<evidence type="ECO:0000259" key="5">
    <source>
        <dbReference type="PROSITE" id="PS50106"/>
    </source>
</evidence>
<name>A0A9Y4JMD3_9TELE</name>
<gene>
    <name evidence="7" type="primary">LOC103355260</name>
</gene>
<dbReference type="Pfam" id="PF00595">
    <property type="entry name" value="PDZ"/>
    <property type="match status" value="2"/>
</dbReference>
<evidence type="ECO:0000256" key="4">
    <source>
        <dbReference type="SAM" id="MobiDB-lite"/>
    </source>
</evidence>
<dbReference type="GO" id="GO:0072659">
    <property type="term" value="P:protein localization to plasma membrane"/>
    <property type="evidence" value="ECO:0007669"/>
    <property type="project" value="TreeGrafter"/>
</dbReference>
<dbReference type="RefSeq" id="XP_008277203.1">
    <property type="nucleotide sequence ID" value="XM_008278981.1"/>
</dbReference>
<proteinExistence type="predicted"/>
<feature type="domain" description="PDZ" evidence="5">
    <location>
        <begin position="501"/>
        <end position="585"/>
    </location>
</feature>
<dbReference type="GO" id="GO:0016324">
    <property type="term" value="C:apical plasma membrane"/>
    <property type="evidence" value="ECO:0007669"/>
    <property type="project" value="TreeGrafter"/>
</dbReference>
<sequence>MFSSSIVAVAARSCGCKVSGACRGSNPRTRWWQPEVRDAVKLKKESYRSFLACGTPEAADGYRQTKRAAARAVARGKQLSISTVFGAGGDLLTSTEEVVGRWKEYFEGLLNPTATSSEEEAETVDSEADSTITRAEVTEVVRKLPGGRPLGVDEIRPEYLKTLDVVGLSWLTCARRLMGVRPIDELRANTRFLKEYNSACLLALTETWLKDSDLQSDLEVEGFGAPYRLDRDPAVTGKSLGGGSRDVVEYPRFTFNPKEGIDNPALVITDDPEPDPTLTPRLCHLKRLEGQSFGFYLRIDQNTQGFEVRDVEPWSPAEQSGLRDGDRVLEMNEEYVNTMDFYGVVRKIQSCGLQLFLLVLGREAYERAVSMEVDLQILAKATKGEHWSRPRLCHISSHPDSGLGMTIISGDGQRGQYIVSTVADGPAEKAGVCTGDRLIWINGVMVPTLTRSTLNRTMKKSGDSVTVLVIDSASEPCYARRKIPILPVMAENCSLPDTAKTMYMVKGRDGYGFLLRQEKITGTRRIVHVLREVDEGSPAEEAGMEDGDLLLAVNGEFVESIEHEDIVKKIRVSGDKVTLTSISMPGRNFYRELGISPLLFHKACSLRCTENQKETPQRETTMCQDREEADHSGTMSTQLSERESAVFL</sequence>
<dbReference type="InterPro" id="IPR036034">
    <property type="entry name" value="PDZ_sf"/>
</dbReference>
<dbReference type="GO" id="GO:0043495">
    <property type="term" value="F:protein-membrane adaptor activity"/>
    <property type="evidence" value="ECO:0007669"/>
    <property type="project" value="TreeGrafter"/>
</dbReference>
<dbReference type="PROSITE" id="PS50106">
    <property type="entry name" value="PDZ"/>
    <property type="match status" value="3"/>
</dbReference>
<dbReference type="GeneID" id="103355260"/>
<evidence type="ECO:0000313" key="6">
    <source>
        <dbReference type="Proteomes" id="UP000694891"/>
    </source>
</evidence>
<dbReference type="PANTHER" id="PTHR14191:SF20">
    <property type="entry name" value="NA(+)_H(+) EXCHANGE REGULATORY COFACTOR NHE-RF4"/>
    <property type="match status" value="1"/>
</dbReference>
<keyword evidence="3" id="KW-0677">Repeat</keyword>
<dbReference type="InterPro" id="IPR051067">
    <property type="entry name" value="NHER"/>
</dbReference>
<feature type="domain" description="PDZ" evidence="5">
    <location>
        <begin position="282"/>
        <end position="363"/>
    </location>
</feature>
<dbReference type="Proteomes" id="UP000694891">
    <property type="component" value="Unplaced"/>
</dbReference>
<evidence type="ECO:0000256" key="3">
    <source>
        <dbReference type="ARBA" id="ARBA00022737"/>
    </source>
</evidence>
<dbReference type="InterPro" id="IPR041489">
    <property type="entry name" value="PDZ_6"/>
</dbReference>
<organism evidence="6 7">
    <name type="scientific">Stegastes partitus</name>
    <name type="common">bicolor damselfish</name>
    <dbReference type="NCBI Taxonomy" id="144197"/>
    <lineage>
        <taxon>Eukaryota</taxon>
        <taxon>Metazoa</taxon>
        <taxon>Chordata</taxon>
        <taxon>Craniata</taxon>
        <taxon>Vertebrata</taxon>
        <taxon>Euteleostomi</taxon>
        <taxon>Actinopterygii</taxon>
        <taxon>Neopterygii</taxon>
        <taxon>Teleostei</taxon>
        <taxon>Neoteleostei</taxon>
        <taxon>Acanthomorphata</taxon>
        <taxon>Ovalentaria</taxon>
        <taxon>Pomacentridae</taxon>
        <taxon>Stegastes</taxon>
    </lineage>
</organism>
<dbReference type="CDD" id="cd06768">
    <property type="entry name" value="PDZ_NHERF-like"/>
    <property type="match status" value="3"/>
</dbReference>
<keyword evidence="6" id="KW-1185">Reference proteome</keyword>
<dbReference type="SMART" id="SM00228">
    <property type="entry name" value="PDZ"/>
    <property type="match status" value="3"/>
</dbReference>
<dbReference type="Gene3D" id="2.30.42.10">
    <property type="match status" value="3"/>
</dbReference>
<dbReference type="AlphaFoldDB" id="A0A9Y4JMD3"/>
<feature type="domain" description="PDZ" evidence="5">
    <location>
        <begin position="392"/>
        <end position="473"/>
    </location>
</feature>
<evidence type="ECO:0000256" key="1">
    <source>
        <dbReference type="ARBA" id="ARBA00004236"/>
    </source>
</evidence>
<feature type="region of interest" description="Disordered" evidence="4">
    <location>
        <begin position="611"/>
        <end position="648"/>
    </location>
</feature>
<evidence type="ECO:0000256" key="2">
    <source>
        <dbReference type="ARBA" id="ARBA00022475"/>
    </source>
</evidence>
<dbReference type="InterPro" id="IPR001478">
    <property type="entry name" value="PDZ"/>
</dbReference>
<accession>A0A9Y4JMD3</accession>
<keyword evidence="2" id="KW-1003">Cell membrane</keyword>
<dbReference type="GO" id="GO:0005102">
    <property type="term" value="F:signaling receptor binding"/>
    <property type="evidence" value="ECO:0007669"/>
    <property type="project" value="TreeGrafter"/>
</dbReference>
<dbReference type="SUPFAM" id="SSF50156">
    <property type="entry name" value="PDZ domain-like"/>
    <property type="match status" value="3"/>
</dbReference>
<comment type="subcellular location">
    <subcellularLocation>
        <location evidence="1">Cell membrane</location>
    </subcellularLocation>
</comment>
<keyword evidence="2" id="KW-0472">Membrane</keyword>
<reference evidence="7" key="1">
    <citation type="submission" date="2025-08" db="UniProtKB">
        <authorList>
            <consortium name="RefSeq"/>
        </authorList>
    </citation>
    <scope>IDENTIFICATION</scope>
</reference>
<dbReference type="Pfam" id="PF17820">
    <property type="entry name" value="PDZ_6"/>
    <property type="match status" value="1"/>
</dbReference>